<organism evidence="3 4">
    <name type="scientific">Campylobacter canadensis</name>
    <dbReference type="NCBI Taxonomy" id="449520"/>
    <lineage>
        <taxon>Bacteria</taxon>
        <taxon>Pseudomonadati</taxon>
        <taxon>Campylobacterota</taxon>
        <taxon>Epsilonproteobacteria</taxon>
        <taxon>Campylobacterales</taxon>
        <taxon>Campylobacteraceae</taxon>
        <taxon>Campylobacter</taxon>
    </lineage>
</organism>
<name>A0ABS7WSM6_9BACT</name>
<keyword evidence="1" id="KW-0051">Antiviral defense</keyword>
<comment type="caution">
    <text evidence="3">The sequence shown here is derived from an EMBL/GenBank/DDBJ whole genome shotgun (WGS) entry which is preliminary data.</text>
</comment>
<evidence type="ECO:0000259" key="2">
    <source>
        <dbReference type="Pfam" id="PF03787"/>
    </source>
</evidence>
<dbReference type="Pfam" id="PF03787">
    <property type="entry name" value="RAMPs"/>
    <property type="match status" value="1"/>
</dbReference>
<accession>A0ABS7WSM6</accession>
<sequence>MILRITLSSNAIITNGNGDALIDLDSDYNEYGLPYISAKRLKGMLKDSANELISMGQDINVSKLFGDENEEGIIKLSDANLKESLILEKLSSEFKTDIIKNSFSVILNQTSLDEFGVAKAGSLRRFRAYDKGLVFESEIEGNLEFQKDLELICLNLRYIGHKRTRGFGKVKCELIEGKNTEQKNGKSPNENDKMMIFTLLDDVIFTSLSGDENTVDTKGYLSASAIKGAFKKLGIEYSKPQNAYFYDGKNIFYPAPMNLKRYKYPDDETLEKNTNILKKLIVFNEKTEKSNDEKKSSIGGYICIENGVLNKAKISTINKTHVSLADKENMSLKELEKHKDDKEYKNKIFSYTALSKGQKFAIKLMYDEDFSKLDGKVLRLGKSANSQYGRVKISFESSNDKEVNFNGEFYLVAISPVLLRNEIGGFEPSFDALKSALKDIEECDLELKEIIISRYEKAQFYNNSYKCKTPQVMGFSIGSVFKVSGKLNDEFCMVGAQQEFGFGRLKAYASFNDLKLEKDQETKQTNEISSDELKIIEPALKNILKQDLEQRVFLSNEYKNYVIQDENYKKHGEIFSASELSRMQSIASTFETNKDFKTQFEDKYKDSAFYKKMQDKGLRLDKFDVAKHENEKYKSFYTDDIKNEIAKKVLISKIKYARKMLKKDEK</sequence>
<dbReference type="InterPro" id="IPR005537">
    <property type="entry name" value="RAMP_III_fam"/>
</dbReference>
<feature type="domain" description="CRISPR type III-associated protein" evidence="2">
    <location>
        <begin position="7"/>
        <end position="171"/>
    </location>
</feature>
<evidence type="ECO:0000313" key="3">
    <source>
        <dbReference type="EMBL" id="MBZ7987775.1"/>
    </source>
</evidence>
<proteinExistence type="predicted"/>
<dbReference type="RefSeq" id="WP_224325441.1">
    <property type="nucleotide sequence ID" value="NZ_JACGBB010000014.1"/>
</dbReference>
<reference evidence="3 4" key="1">
    <citation type="submission" date="2020-07" db="EMBL/GenBank/DDBJ databases">
        <title>Transfer of Campylobacter canadensis to the novel genus Avispirillum gen. nov., that also includes two novel species recovered from migratory waterfowl: Avispirillum anseris sp. nov. and Avispirillum brantae sp. nov.</title>
        <authorList>
            <person name="Miller W.G."/>
            <person name="Chapman M.H."/>
            <person name="Yee E."/>
            <person name="Inglis G.D."/>
        </authorList>
    </citation>
    <scope>NUCLEOTIDE SEQUENCE [LARGE SCALE GENOMIC DNA]</scope>
    <source>
        <strain evidence="3 4">L283</strain>
    </source>
</reference>
<keyword evidence="4" id="KW-1185">Reference proteome</keyword>
<evidence type="ECO:0000256" key="1">
    <source>
        <dbReference type="ARBA" id="ARBA00023118"/>
    </source>
</evidence>
<dbReference type="PANTHER" id="PTHR35579">
    <property type="entry name" value="CRISPR SYSTEM CMS ENDORIBONUCLEASE CSM3"/>
    <property type="match status" value="1"/>
</dbReference>
<dbReference type="CDD" id="cd09726">
    <property type="entry name" value="RAMP_I_III"/>
    <property type="match status" value="1"/>
</dbReference>
<dbReference type="EMBL" id="JACGBB010000014">
    <property type="protein sequence ID" value="MBZ7987775.1"/>
    <property type="molecule type" value="Genomic_DNA"/>
</dbReference>
<dbReference type="PANTHER" id="PTHR35579:SF3">
    <property type="entry name" value="CRISPR SYSTEM CMS ENDORIBONUCLEASE CSM3"/>
    <property type="match status" value="1"/>
</dbReference>
<protein>
    <recommendedName>
        <fullName evidence="2">CRISPR type III-associated protein domain-containing protein</fullName>
    </recommendedName>
</protein>
<dbReference type="Proteomes" id="UP000786183">
    <property type="component" value="Unassembled WGS sequence"/>
</dbReference>
<evidence type="ECO:0000313" key="4">
    <source>
        <dbReference type="Proteomes" id="UP000786183"/>
    </source>
</evidence>
<dbReference type="InterPro" id="IPR052216">
    <property type="entry name" value="CRISPR_Csm3_endoribonuclease"/>
</dbReference>
<gene>
    <name evidence="3" type="ORF">AVCANL283_06640</name>
</gene>